<feature type="compositionally biased region" description="Acidic residues" evidence="1">
    <location>
        <begin position="72"/>
        <end position="95"/>
    </location>
</feature>
<feature type="domain" description="KOW" evidence="2">
    <location>
        <begin position="421"/>
        <end position="448"/>
    </location>
</feature>
<feature type="compositionally biased region" description="Low complexity" evidence="1">
    <location>
        <begin position="18"/>
        <end position="44"/>
    </location>
</feature>
<dbReference type="Gene3D" id="2.30.30.30">
    <property type="match status" value="1"/>
</dbReference>
<accession>S8F0W4</accession>
<dbReference type="InParanoid" id="S8F0W4"/>
<proteinExistence type="predicted"/>
<protein>
    <recommendedName>
        <fullName evidence="2">KOW domain-containing protein</fullName>
    </recommendedName>
</protein>
<feature type="compositionally biased region" description="Basic and acidic residues" evidence="1">
    <location>
        <begin position="50"/>
        <end position="62"/>
    </location>
</feature>
<reference evidence="3 4" key="1">
    <citation type="journal article" date="2012" name="Science">
        <title>The Paleozoic origin of enzymatic lignin decomposition reconstructed from 31 fungal genomes.</title>
        <authorList>
            <person name="Floudas D."/>
            <person name="Binder M."/>
            <person name="Riley R."/>
            <person name="Barry K."/>
            <person name="Blanchette R.A."/>
            <person name="Henrissat B."/>
            <person name="Martinez A.T."/>
            <person name="Otillar R."/>
            <person name="Spatafora J.W."/>
            <person name="Yadav J.S."/>
            <person name="Aerts A."/>
            <person name="Benoit I."/>
            <person name="Boyd A."/>
            <person name="Carlson A."/>
            <person name="Copeland A."/>
            <person name="Coutinho P.M."/>
            <person name="de Vries R.P."/>
            <person name="Ferreira P."/>
            <person name="Findley K."/>
            <person name="Foster B."/>
            <person name="Gaskell J."/>
            <person name="Glotzer D."/>
            <person name="Gorecki P."/>
            <person name="Heitman J."/>
            <person name="Hesse C."/>
            <person name="Hori C."/>
            <person name="Igarashi K."/>
            <person name="Jurgens J.A."/>
            <person name="Kallen N."/>
            <person name="Kersten P."/>
            <person name="Kohler A."/>
            <person name="Kuees U."/>
            <person name="Kumar T.K.A."/>
            <person name="Kuo A."/>
            <person name="LaButti K."/>
            <person name="Larrondo L.F."/>
            <person name="Lindquist E."/>
            <person name="Ling A."/>
            <person name="Lombard V."/>
            <person name="Lucas S."/>
            <person name="Lundell T."/>
            <person name="Martin R."/>
            <person name="McLaughlin D.J."/>
            <person name="Morgenstern I."/>
            <person name="Morin E."/>
            <person name="Murat C."/>
            <person name="Nagy L.G."/>
            <person name="Nolan M."/>
            <person name="Ohm R.A."/>
            <person name="Patyshakuliyeva A."/>
            <person name="Rokas A."/>
            <person name="Ruiz-Duenas F.J."/>
            <person name="Sabat G."/>
            <person name="Salamov A."/>
            <person name="Samejima M."/>
            <person name="Schmutz J."/>
            <person name="Slot J.C."/>
            <person name="St John F."/>
            <person name="Stenlid J."/>
            <person name="Sun H."/>
            <person name="Sun S."/>
            <person name="Syed K."/>
            <person name="Tsang A."/>
            <person name="Wiebenga A."/>
            <person name="Young D."/>
            <person name="Pisabarro A."/>
            <person name="Eastwood D.C."/>
            <person name="Martin F."/>
            <person name="Cullen D."/>
            <person name="Grigoriev I.V."/>
            <person name="Hibbett D.S."/>
        </authorList>
    </citation>
    <scope>NUCLEOTIDE SEQUENCE</scope>
    <source>
        <strain evidence="4">FP-58527</strain>
    </source>
</reference>
<dbReference type="SMART" id="SM00739">
    <property type="entry name" value="KOW"/>
    <property type="match status" value="2"/>
</dbReference>
<feature type="domain" description="KOW" evidence="2">
    <location>
        <begin position="262"/>
        <end position="289"/>
    </location>
</feature>
<evidence type="ECO:0000256" key="1">
    <source>
        <dbReference type="SAM" id="MobiDB-lite"/>
    </source>
</evidence>
<organism evidence="3 4">
    <name type="scientific">Fomitopsis schrenkii</name>
    <name type="common">Brown rot fungus</name>
    <dbReference type="NCBI Taxonomy" id="2126942"/>
    <lineage>
        <taxon>Eukaryota</taxon>
        <taxon>Fungi</taxon>
        <taxon>Dikarya</taxon>
        <taxon>Basidiomycota</taxon>
        <taxon>Agaricomycotina</taxon>
        <taxon>Agaricomycetes</taxon>
        <taxon>Polyporales</taxon>
        <taxon>Fomitopsis</taxon>
    </lineage>
</organism>
<dbReference type="HOGENOM" id="CLU_528963_0_0_1"/>
<dbReference type="Proteomes" id="UP000015241">
    <property type="component" value="Unassembled WGS sequence"/>
</dbReference>
<evidence type="ECO:0000313" key="3">
    <source>
        <dbReference type="EMBL" id="EPS92659.1"/>
    </source>
</evidence>
<feature type="region of interest" description="Disordered" evidence="1">
    <location>
        <begin position="1"/>
        <end position="122"/>
    </location>
</feature>
<dbReference type="STRING" id="743788.S8F0W4"/>
<name>S8F0W4_FOMSC</name>
<dbReference type="InterPro" id="IPR014722">
    <property type="entry name" value="Rib_uL2_dom2"/>
</dbReference>
<gene>
    <name evidence="3" type="ORF">FOMPIDRAFT_1020932</name>
</gene>
<keyword evidence="4" id="KW-1185">Reference proteome</keyword>
<evidence type="ECO:0000259" key="2">
    <source>
        <dbReference type="SMART" id="SM00739"/>
    </source>
</evidence>
<dbReference type="AlphaFoldDB" id="S8F0W4"/>
<dbReference type="EMBL" id="KE504404">
    <property type="protein sequence ID" value="EPS92659.1"/>
    <property type="molecule type" value="Genomic_DNA"/>
</dbReference>
<dbReference type="OrthoDB" id="3332404at2759"/>
<evidence type="ECO:0000313" key="4">
    <source>
        <dbReference type="Proteomes" id="UP000015241"/>
    </source>
</evidence>
<sequence length="515" mass="56275">MERTYKTLTGPTAGGAPGAADAAAGKPSGGRASSDSSGSGSVSGAVPHDPLGHRPDGEDSRRGLRRRHGEDDQHEDDQDEDDQDEHGRQDEDDTPDGGRDRSPPRKRRRREGGSSTRMYIDDIADVDEDEEDDEIEEEGFMDDGHPWTEETFEGVLVMVTTYHQSLIREQHNGDAKAAFEFATTVLAQGHHDAIYQVFKPSGSSGLHLLPETRIASGFYVAGRDGAAVTTFLTPFFHAGYRVTADIVSPTELATLQRWIARQVEPRSWAVLTRGAFKGDPCFVEAVDGTSQATVWCIPRIKPRPSKAQHGPGKTTGEAVSTVANTEPLAPSRREQLRPPRVLVSEELLVEAYGRRAVIKEGSGFVFKGNSYVNGLVRLVVPLANLKQAYVFSYTLYRVCAAAAHIPTQCVEGYVNVIACQTLRIGDRVTIFRGEQAGSIAHIINIDDDRAEVKLRHFDLAAQVPLRDLRRAFVTGDSVLVAAGVNARRWGYVVEDIQGLLTIASPDGQQSVRPER</sequence>
<dbReference type="InterPro" id="IPR005824">
    <property type="entry name" value="KOW"/>
</dbReference>